<feature type="transmembrane region" description="Helical" evidence="1">
    <location>
        <begin position="114"/>
        <end position="138"/>
    </location>
</feature>
<feature type="transmembrane region" description="Helical" evidence="1">
    <location>
        <begin position="37"/>
        <end position="56"/>
    </location>
</feature>
<evidence type="ECO:0000313" key="2">
    <source>
        <dbReference type="EMBL" id="MBV7269896.1"/>
    </source>
</evidence>
<keyword evidence="1" id="KW-0472">Membrane</keyword>
<name>A0A9X1F9Q5_9FLAO</name>
<sequence length="236" mass="26839">MLKSVFYPNTSNAYAWANTIFLIAFIATGKIEAYAVLFGYFLETIIIGVANIVKMLMSYKGNDNFKSIVGLSIFFVLHYGGFIAVQSIFLFAIFSLSGQTLISEPFDIIKNFNIVLELEGMLLVVMLLIGTQLIKLVFDFIIPKKYLKFKVTDIMFKPYFRIVIQQFTVIIASFFILFSAAPIFAAILLVVLRSMLDFIFVAIKADSYILDFITDKLYNGKGSKEYLKEKILLFTE</sequence>
<dbReference type="AlphaFoldDB" id="A0A9X1F9Q5"/>
<proteinExistence type="predicted"/>
<feature type="transmembrane region" description="Helical" evidence="1">
    <location>
        <begin position="68"/>
        <end position="94"/>
    </location>
</feature>
<comment type="caution">
    <text evidence="2">The sequence shown here is derived from an EMBL/GenBank/DDBJ whole genome shotgun (WGS) entry which is preliminary data.</text>
</comment>
<dbReference type="InterPro" id="IPR045466">
    <property type="entry name" value="DUF6498"/>
</dbReference>
<organism evidence="2 3">
    <name type="scientific">Winogradskyella luteola</name>
    <dbReference type="NCBI Taxonomy" id="2828330"/>
    <lineage>
        <taxon>Bacteria</taxon>
        <taxon>Pseudomonadati</taxon>
        <taxon>Bacteroidota</taxon>
        <taxon>Flavobacteriia</taxon>
        <taxon>Flavobacteriales</taxon>
        <taxon>Flavobacteriaceae</taxon>
        <taxon>Winogradskyella</taxon>
    </lineage>
</organism>
<gene>
    <name evidence="2" type="ORF">KCG49_11925</name>
</gene>
<evidence type="ECO:0000313" key="3">
    <source>
        <dbReference type="Proteomes" id="UP001138894"/>
    </source>
</evidence>
<keyword evidence="3" id="KW-1185">Reference proteome</keyword>
<keyword evidence="1" id="KW-1133">Transmembrane helix</keyword>
<accession>A0A9X1F9Q5</accession>
<dbReference type="Pfam" id="PF20108">
    <property type="entry name" value="DUF6498"/>
    <property type="match status" value="1"/>
</dbReference>
<dbReference type="Proteomes" id="UP001138894">
    <property type="component" value="Unassembled WGS sequence"/>
</dbReference>
<evidence type="ECO:0000256" key="1">
    <source>
        <dbReference type="SAM" id="Phobius"/>
    </source>
</evidence>
<protein>
    <submittedName>
        <fullName evidence="2">Uncharacterized protein</fullName>
    </submittedName>
</protein>
<dbReference type="RefSeq" id="WP_218546782.1">
    <property type="nucleotide sequence ID" value="NZ_JAGSPD010000009.1"/>
</dbReference>
<feature type="transmembrane region" description="Helical" evidence="1">
    <location>
        <begin position="12"/>
        <end position="31"/>
    </location>
</feature>
<dbReference type="EMBL" id="JAGSPD010000009">
    <property type="protein sequence ID" value="MBV7269896.1"/>
    <property type="molecule type" value="Genomic_DNA"/>
</dbReference>
<reference evidence="2" key="1">
    <citation type="submission" date="2021-04" db="EMBL/GenBank/DDBJ databases">
        <authorList>
            <person name="Pira H."/>
            <person name="Risdian C."/>
            <person name="Wink J."/>
        </authorList>
    </citation>
    <scope>NUCLEOTIDE SEQUENCE</scope>
    <source>
        <strain evidence="2">WHY3</strain>
    </source>
</reference>
<keyword evidence="1" id="KW-0812">Transmembrane</keyword>